<dbReference type="InterPro" id="IPR012902">
    <property type="entry name" value="N_methyl_site"/>
</dbReference>
<proteinExistence type="predicted"/>
<dbReference type="EMBL" id="MEVH01000031">
    <property type="protein sequence ID" value="OGC51101.1"/>
    <property type="molecule type" value="Genomic_DNA"/>
</dbReference>
<accession>A0A1F4V1N5</accession>
<dbReference type="AlphaFoldDB" id="A0A1F4V1N5"/>
<organism evidence="1 2">
    <name type="scientific">candidate division WWE3 bacterium RIFCSPLOWO2_01_FULL_39_13</name>
    <dbReference type="NCBI Taxonomy" id="1802624"/>
    <lineage>
        <taxon>Bacteria</taxon>
        <taxon>Katanobacteria</taxon>
    </lineage>
</organism>
<evidence type="ECO:0008006" key="3">
    <source>
        <dbReference type="Google" id="ProtNLM"/>
    </source>
</evidence>
<evidence type="ECO:0000313" key="1">
    <source>
        <dbReference type="EMBL" id="OGC51101.1"/>
    </source>
</evidence>
<evidence type="ECO:0000313" key="2">
    <source>
        <dbReference type="Proteomes" id="UP000178771"/>
    </source>
</evidence>
<dbReference type="Proteomes" id="UP000178771">
    <property type="component" value="Unassembled WGS sequence"/>
</dbReference>
<reference evidence="1 2" key="1">
    <citation type="journal article" date="2016" name="Nat. Commun.">
        <title>Thousands of microbial genomes shed light on interconnected biogeochemical processes in an aquifer system.</title>
        <authorList>
            <person name="Anantharaman K."/>
            <person name="Brown C.T."/>
            <person name="Hug L.A."/>
            <person name="Sharon I."/>
            <person name="Castelle C.J."/>
            <person name="Probst A.J."/>
            <person name="Thomas B.C."/>
            <person name="Singh A."/>
            <person name="Wilkins M.J."/>
            <person name="Karaoz U."/>
            <person name="Brodie E.L."/>
            <person name="Williams K.H."/>
            <person name="Hubbard S.S."/>
            <person name="Banfield J.F."/>
        </authorList>
    </citation>
    <scope>NUCLEOTIDE SEQUENCE [LARGE SCALE GENOMIC DNA]</scope>
</reference>
<dbReference type="STRING" id="1802624.A2982_02425"/>
<dbReference type="Pfam" id="PF07963">
    <property type="entry name" value="N_methyl"/>
    <property type="match status" value="1"/>
</dbReference>
<sequence>MNKRSFTLIELLITVGLMSLALALTAGVLGSVVRTDNKQKVLMHIQNSGDSALDVIEENIRKASGITCVESSSGDWGYVPCSSSDATILELHSESYGYKYIGRAESSVVCPNGTKNGYLYIVDSKTEYNDSNGGDEIKLTNDSTSGGINITDFDFAVYGDSSPTRVSVNIKVAEGCSVLQQKEFDTLVTLLGS</sequence>
<name>A0A1F4V1N5_UNCKA</name>
<comment type="caution">
    <text evidence="1">The sequence shown here is derived from an EMBL/GenBank/DDBJ whole genome shotgun (WGS) entry which is preliminary data.</text>
</comment>
<gene>
    <name evidence="1" type="ORF">A2982_02425</name>
</gene>
<protein>
    <recommendedName>
        <fullName evidence="3">Prepilin-type N-terminal cleavage/methylation domain-containing protein</fullName>
    </recommendedName>
</protein>